<sequence length="178" mass="20274">MVQRDNRLSSKKSYKYDLESSEVVNRRSSLGVRAYSSVSNLRIFTAETRRFAQDCDVTPSPSHPANRMPASTSGKFKSCPHSRLINKLYHNTLNPIYRTESNRLQAHIKKEFKKHSQQERPLPIAYSGTANREVAHLGLSTNRIARYPHMALNLHHRLCSPDDYVISCLLPATPSILL</sequence>
<feature type="region of interest" description="Disordered" evidence="1">
    <location>
        <begin position="55"/>
        <end position="76"/>
    </location>
</feature>
<gene>
    <name evidence="2" type="ORF">TNIN_186691</name>
</gene>
<protein>
    <submittedName>
        <fullName evidence="2">Uncharacterized protein</fullName>
    </submittedName>
</protein>
<evidence type="ECO:0000256" key="1">
    <source>
        <dbReference type="SAM" id="MobiDB-lite"/>
    </source>
</evidence>
<reference evidence="2" key="1">
    <citation type="submission" date="2020-08" db="EMBL/GenBank/DDBJ databases">
        <title>Multicomponent nature underlies the extraordinary mechanical properties of spider dragline silk.</title>
        <authorList>
            <person name="Kono N."/>
            <person name="Nakamura H."/>
            <person name="Mori M."/>
            <person name="Yoshida Y."/>
            <person name="Ohtoshi R."/>
            <person name="Malay A.D."/>
            <person name="Moran D.A.P."/>
            <person name="Tomita M."/>
            <person name="Numata K."/>
            <person name="Arakawa K."/>
        </authorList>
    </citation>
    <scope>NUCLEOTIDE SEQUENCE</scope>
</reference>
<evidence type="ECO:0000313" key="3">
    <source>
        <dbReference type="Proteomes" id="UP000886998"/>
    </source>
</evidence>
<comment type="caution">
    <text evidence="2">The sequence shown here is derived from an EMBL/GenBank/DDBJ whole genome shotgun (WGS) entry which is preliminary data.</text>
</comment>
<name>A0A8X6WXI6_9ARAC</name>
<organism evidence="2 3">
    <name type="scientific">Trichonephila inaurata madagascariensis</name>
    <dbReference type="NCBI Taxonomy" id="2747483"/>
    <lineage>
        <taxon>Eukaryota</taxon>
        <taxon>Metazoa</taxon>
        <taxon>Ecdysozoa</taxon>
        <taxon>Arthropoda</taxon>
        <taxon>Chelicerata</taxon>
        <taxon>Arachnida</taxon>
        <taxon>Araneae</taxon>
        <taxon>Araneomorphae</taxon>
        <taxon>Entelegynae</taxon>
        <taxon>Araneoidea</taxon>
        <taxon>Nephilidae</taxon>
        <taxon>Trichonephila</taxon>
        <taxon>Trichonephila inaurata</taxon>
    </lineage>
</organism>
<dbReference type="Proteomes" id="UP000886998">
    <property type="component" value="Unassembled WGS sequence"/>
</dbReference>
<dbReference type="AlphaFoldDB" id="A0A8X6WXI6"/>
<evidence type="ECO:0000313" key="2">
    <source>
        <dbReference type="EMBL" id="GFY43118.1"/>
    </source>
</evidence>
<dbReference type="EMBL" id="BMAV01003490">
    <property type="protein sequence ID" value="GFY43118.1"/>
    <property type="molecule type" value="Genomic_DNA"/>
</dbReference>
<proteinExistence type="predicted"/>
<keyword evidence="3" id="KW-1185">Reference proteome</keyword>
<accession>A0A8X6WXI6</accession>